<accession>A0A451D2L2</accession>
<dbReference type="EMBL" id="LR217703">
    <property type="protein sequence ID" value="VFP79875.1"/>
    <property type="molecule type" value="Genomic_DNA"/>
</dbReference>
<evidence type="ECO:0000256" key="6">
    <source>
        <dbReference type="ARBA" id="ARBA00022989"/>
    </source>
</evidence>
<comment type="similarity">
    <text evidence="2">Belongs to the autoinducer-2 exporter (AI-2E) (TC 2.A.86) family.</text>
</comment>
<dbReference type="Proteomes" id="UP000294412">
    <property type="component" value="Chromosome"/>
</dbReference>
<feature type="transmembrane region" description="Helical" evidence="8">
    <location>
        <begin position="210"/>
        <end position="231"/>
    </location>
</feature>
<dbReference type="InterPro" id="IPR002549">
    <property type="entry name" value="AI-2E-like"/>
</dbReference>
<dbReference type="OrthoDB" id="5298283at2"/>
<evidence type="ECO:0000313" key="10">
    <source>
        <dbReference type="Proteomes" id="UP000294412"/>
    </source>
</evidence>
<evidence type="ECO:0000256" key="2">
    <source>
        <dbReference type="ARBA" id="ARBA00009773"/>
    </source>
</evidence>
<dbReference type="NCBIfam" id="NF008216">
    <property type="entry name" value="PRK10983.1"/>
    <property type="match status" value="1"/>
</dbReference>
<gene>
    <name evidence="9" type="primary">ydiK</name>
    <name evidence="9" type="ORF">ERCICUMA2628_411</name>
</gene>
<dbReference type="AlphaFoldDB" id="A0A451D2L2"/>
<dbReference type="RefSeq" id="WP_157993615.1">
    <property type="nucleotide sequence ID" value="NZ_LR217703.1"/>
</dbReference>
<evidence type="ECO:0000256" key="8">
    <source>
        <dbReference type="SAM" id="Phobius"/>
    </source>
</evidence>
<organism evidence="9 10">
    <name type="scientific">Candidatus Erwinia haradaeae</name>
    <dbReference type="NCBI Taxonomy" id="1922217"/>
    <lineage>
        <taxon>Bacteria</taxon>
        <taxon>Pseudomonadati</taxon>
        <taxon>Pseudomonadota</taxon>
        <taxon>Gammaproteobacteria</taxon>
        <taxon>Enterobacterales</taxon>
        <taxon>Erwiniaceae</taxon>
        <taxon>Erwinia</taxon>
    </lineage>
</organism>
<evidence type="ECO:0000256" key="5">
    <source>
        <dbReference type="ARBA" id="ARBA00022692"/>
    </source>
</evidence>
<keyword evidence="7 8" id="KW-0472">Membrane</keyword>
<keyword evidence="3" id="KW-0813">Transport</keyword>
<feature type="transmembrane region" description="Helical" evidence="8">
    <location>
        <begin position="67"/>
        <end position="100"/>
    </location>
</feature>
<evidence type="ECO:0000256" key="3">
    <source>
        <dbReference type="ARBA" id="ARBA00022448"/>
    </source>
</evidence>
<feature type="transmembrane region" description="Helical" evidence="8">
    <location>
        <begin position="308"/>
        <end position="341"/>
    </location>
</feature>
<name>A0A451D2L2_9GAMM</name>
<keyword evidence="6 8" id="KW-1133">Transmembrane helix</keyword>
<sequence>MNHIQKNKNTLPIIFSFLFVCFMIIICLWILKPFIIGFTWASMIVIATWPLLLKIQNILWGKRSLAVLFMMSLLILVFIIPIILLINSLIANSGLLIAWLSSHPLKMPELIWLKAVPIIGYKSYSYYNYLINSSGVALLSQIQPYIVHTTSFVFTQAEHFGLLMIHLGIMLIYSVLLYLNGEKMGSYVRNFAFKLADNEGEKIVLLAMQAIRAVALGVVVTACVQGVLGGIGLSISGIPFSTFLTVLMIISCLAQIGPLIILIPAIIWLYWIGDHHWGTILLIWSCIICALETLLRSVLIRQGADLPIILICTGVIGGLFSFGMLGLFIGPVVLAISYQFILSWIQSTPTLDYPLLNKAENSQKK</sequence>
<feature type="transmembrane region" description="Helical" evidence="8">
    <location>
        <begin position="277"/>
        <end position="296"/>
    </location>
</feature>
<dbReference type="PANTHER" id="PTHR21716:SF67">
    <property type="entry name" value="TRANSPORT PROTEIN YDIK-RELATED"/>
    <property type="match status" value="1"/>
</dbReference>
<dbReference type="GO" id="GO:0005886">
    <property type="term" value="C:plasma membrane"/>
    <property type="evidence" value="ECO:0007669"/>
    <property type="project" value="UniProtKB-SubCell"/>
</dbReference>
<feature type="transmembrane region" description="Helical" evidence="8">
    <location>
        <begin position="12"/>
        <end position="31"/>
    </location>
</feature>
<proteinExistence type="inferred from homology"/>
<feature type="transmembrane region" description="Helical" evidence="8">
    <location>
        <begin position="37"/>
        <end position="55"/>
    </location>
</feature>
<comment type="subcellular location">
    <subcellularLocation>
        <location evidence="1">Cell membrane</location>
        <topology evidence="1">Multi-pass membrane protein</topology>
    </subcellularLocation>
</comment>
<evidence type="ECO:0000256" key="4">
    <source>
        <dbReference type="ARBA" id="ARBA00022475"/>
    </source>
</evidence>
<reference evidence="9 10" key="1">
    <citation type="submission" date="2019-02" db="EMBL/GenBank/DDBJ databases">
        <authorList>
            <person name="Manzano-Marin A."/>
            <person name="Manzano-Marin A."/>
        </authorList>
    </citation>
    <scope>NUCLEOTIDE SEQUENCE [LARGE SCALE GENOMIC DNA]</scope>
    <source>
        <strain evidence="9 10">ErCicuneomaculata</strain>
    </source>
</reference>
<evidence type="ECO:0000256" key="7">
    <source>
        <dbReference type="ARBA" id="ARBA00023136"/>
    </source>
</evidence>
<dbReference type="PANTHER" id="PTHR21716">
    <property type="entry name" value="TRANSMEMBRANE PROTEIN"/>
    <property type="match status" value="1"/>
</dbReference>
<keyword evidence="4" id="KW-1003">Cell membrane</keyword>
<feature type="transmembrane region" description="Helical" evidence="8">
    <location>
        <begin position="243"/>
        <end position="271"/>
    </location>
</feature>
<dbReference type="Pfam" id="PF01594">
    <property type="entry name" value="AI-2E_transport"/>
    <property type="match status" value="1"/>
</dbReference>
<evidence type="ECO:0000313" key="9">
    <source>
        <dbReference type="EMBL" id="VFP79875.1"/>
    </source>
</evidence>
<protein>
    <submittedName>
        <fullName evidence="9">Transport protein YdiK</fullName>
    </submittedName>
</protein>
<keyword evidence="5 8" id="KW-0812">Transmembrane</keyword>
<feature type="transmembrane region" description="Helical" evidence="8">
    <location>
        <begin position="159"/>
        <end position="179"/>
    </location>
</feature>
<evidence type="ECO:0000256" key="1">
    <source>
        <dbReference type="ARBA" id="ARBA00004651"/>
    </source>
</evidence>